<dbReference type="Proteomes" id="UP000027442">
    <property type="component" value="Unassembled WGS sequence"/>
</dbReference>
<sequence length="506" mass="54082">MLQIFTNKKNIALMAFALMCIMANAQQKSVTLTQAGTLNSQITAEEKFNITNLTVSGPINSADILFIRQMAGTDSEANTSTNGKLTHLDLQAASLVSGGGSYYFVKKGTAKKGYGVSENNLVDHYMFSGCEKLVEVKLPASTQKINNYAFFGCKSLTSCVIPASVDHIGDNAFAQCQALKNIQIPAAVATMGNAAFNKCTALETITFDEGCAITIINANTFNGCTLLKDVKLPSTVEELGKLAFANCSALTAFTLPAAFIEKAADTFQNTPIKDYDVEEGNEGFSAVDGVVYNEDKTELLLYPIAREENSFTVPNQVGGIGEQAFFGAKNLKQITLSNKLTNILSKAFAQSGLTEIVFPAELTSIDAEAFSGCKALTTVTFKGGPSGISEKAFFGTGLTTVTFNQMNAVPELHQQAFFTARTTINFFVPADKVDAFKQGLTAANAVSPTRFEVKPLTTSSIYGLQQEGSAVEVSRFNAAGQRISAPVRGLNIVKIANGKVVKRIEK</sequence>
<protein>
    <recommendedName>
        <fullName evidence="4">Leucine Rich repeat-containing domain protein</fullName>
    </recommendedName>
</protein>
<dbReference type="SUPFAM" id="SSF52058">
    <property type="entry name" value="L domain-like"/>
    <property type="match status" value="2"/>
</dbReference>
<reference evidence="2 3" key="1">
    <citation type="submission" date="2013-08" db="EMBL/GenBank/DDBJ databases">
        <authorList>
            <person name="Weinstock G."/>
            <person name="Sodergren E."/>
            <person name="Wylie T."/>
            <person name="Fulton L."/>
            <person name="Fulton R."/>
            <person name="Fronick C."/>
            <person name="O'Laughlin M."/>
            <person name="Godfrey J."/>
            <person name="Miner T."/>
            <person name="Herter B."/>
            <person name="Appelbaum E."/>
            <person name="Cordes M."/>
            <person name="Lek S."/>
            <person name="Wollam A."/>
            <person name="Pepin K.H."/>
            <person name="Palsikar V.B."/>
            <person name="Mitreva M."/>
            <person name="Wilson R.K."/>
        </authorList>
    </citation>
    <scope>NUCLEOTIDE SEQUENCE [LARGE SCALE GENOMIC DNA]</scope>
    <source>
        <strain evidence="2 3">ATCC 15930</strain>
    </source>
</reference>
<dbReference type="Gene3D" id="3.80.10.10">
    <property type="entry name" value="Ribonuclease Inhibitor"/>
    <property type="match status" value="3"/>
</dbReference>
<dbReference type="AlphaFoldDB" id="A0A069QL81"/>
<organism evidence="2 3">
    <name type="scientific">Hoylesella loescheii DSM 19665 = JCM 12249 = ATCC 15930</name>
    <dbReference type="NCBI Taxonomy" id="1122985"/>
    <lineage>
        <taxon>Bacteria</taxon>
        <taxon>Pseudomonadati</taxon>
        <taxon>Bacteroidota</taxon>
        <taxon>Bacteroidia</taxon>
        <taxon>Bacteroidales</taxon>
        <taxon>Prevotellaceae</taxon>
        <taxon>Hoylesella</taxon>
    </lineage>
</organism>
<dbReference type="InterPro" id="IPR026906">
    <property type="entry name" value="LRR_5"/>
</dbReference>
<dbReference type="RefSeq" id="WP_018966999.1">
    <property type="nucleotide sequence ID" value="NZ_KB899212.1"/>
</dbReference>
<proteinExistence type="predicted"/>
<keyword evidence="3" id="KW-1185">Reference proteome</keyword>
<keyword evidence="1" id="KW-0732">Signal</keyword>
<comment type="caution">
    <text evidence="2">The sequence shown here is derived from an EMBL/GenBank/DDBJ whole genome shotgun (WGS) entry which is preliminary data.</text>
</comment>
<dbReference type="InterPro" id="IPR032675">
    <property type="entry name" value="LRR_dom_sf"/>
</dbReference>
<feature type="signal peptide" evidence="1">
    <location>
        <begin position="1"/>
        <end position="25"/>
    </location>
</feature>
<dbReference type="Pfam" id="PF13306">
    <property type="entry name" value="LRR_5"/>
    <property type="match status" value="2"/>
</dbReference>
<dbReference type="EMBL" id="JNGW01000045">
    <property type="protein sequence ID" value="KDR52784.1"/>
    <property type="molecule type" value="Genomic_DNA"/>
</dbReference>
<evidence type="ECO:0000313" key="2">
    <source>
        <dbReference type="EMBL" id="KDR52784.1"/>
    </source>
</evidence>
<evidence type="ECO:0000313" key="3">
    <source>
        <dbReference type="Proteomes" id="UP000027442"/>
    </source>
</evidence>
<name>A0A069QL81_HOYLO</name>
<dbReference type="PANTHER" id="PTHR45661">
    <property type="entry name" value="SURFACE ANTIGEN"/>
    <property type="match status" value="1"/>
</dbReference>
<dbReference type="InterPro" id="IPR053139">
    <property type="entry name" value="Surface_bspA-like"/>
</dbReference>
<accession>A0A069QL81</accession>
<dbReference type="PATRIC" id="fig|1122985.7.peg.1219"/>
<evidence type="ECO:0000256" key="1">
    <source>
        <dbReference type="SAM" id="SignalP"/>
    </source>
</evidence>
<dbReference type="HOGENOM" id="CLU_028334_3_0_10"/>
<gene>
    <name evidence="2" type="ORF">HMPREF1991_01177</name>
</gene>
<dbReference type="PANTHER" id="PTHR45661:SF3">
    <property type="entry name" value="IG-LIKE DOMAIN-CONTAINING PROTEIN"/>
    <property type="match status" value="1"/>
</dbReference>
<dbReference type="eggNOG" id="COG5492">
    <property type="taxonomic scope" value="Bacteria"/>
</dbReference>
<evidence type="ECO:0008006" key="4">
    <source>
        <dbReference type="Google" id="ProtNLM"/>
    </source>
</evidence>
<feature type="chain" id="PRO_5001668231" description="Leucine Rich repeat-containing domain protein" evidence="1">
    <location>
        <begin position="26"/>
        <end position="506"/>
    </location>
</feature>